<evidence type="ECO:0000313" key="4">
    <source>
        <dbReference type="Proteomes" id="UP000257032"/>
    </source>
</evidence>
<sequence>MGDMFKETKQYYEKNYYDQNIHDHIKKSVNEEINNGRKKSIRTHNRKSYYLATAAALFIAVLIGTSFLSPSVSHVMADLPIIGSIFDSEEEKKKIPKKVNKNQKMLNEEEEIKGKLREMGHSIGLAFYLPYEEIFTVGIKIEKETFQKTHAELEQQVSKLVHSYGRENYEVEVFRYIEGTHIERASYDEWGDWPFDLGRKDDIITSYLEDETGTSEHLNTSIGTGSKNGPNIITVYADTSETDVEALKASLPEKLKTVNFGTYDINIKVLGE</sequence>
<dbReference type="RefSeq" id="WP_115894636.1">
    <property type="nucleotide sequence ID" value="NZ_QTLC01000051.1"/>
</dbReference>
<keyword evidence="1" id="KW-0472">Membrane</keyword>
<feature type="domain" description="DUF4179" evidence="2">
    <location>
        <begin position="44"/>
        <end position="114"/>
    </location>
</feature>
<reference evidence="3 4" key="1">
    <citation type="submission" date="2018-08" db="EMBL/GenBank/DDBJ databases">
        <title>Genome sequence of strict halophilic Halobacillus trueperi SS1 isolated from Lunsu, a salty water body of North West Himalayas.</title>
        <authorList>
            <person name="Gupta S."/>
            <person name="Sharma P."/>
            <person name="Dev K."/>
            <person name="Baumler D."/>
            <person name="Sourirajan A."/>
        </authorList>
    </citation>
    <scope>NUCLEOTIDE SEQUENCE [LARGE SCALE GENOMIC DNA]</scope>
    <source>
        <strain evidence="3 4">SS1</strain>
    </source>
</reference>
<evidence type="ECO:0000313" key="3">
    <source>
        <dbReference type="EMBL" id="RDY70033.1"/>
    </source>
</evidence>
<evidence type="ECO:0000259" key="2">
    <source>
        <dbReference type="Pfam" id="PF13786"/>
    </source>
</evidence>
<proteinExistence type="predicted"/>
<accession>A0A3D8VL72</accession>
<dbReference type="InterPro" id="IPR025436">
    <property type="entry name" value="DUF4179"/>
</dbReference>
<evidence type="ECO:0000256" key="1">
    <source>
        <dbReference type="SAM" id="Phobius"/>
    </source>
</evidence>
<dbReference type="Pfam" id="PF13786">
    <property type="entry name" value="DUF4179"/>
    <property type="match status" value="1"/>
</dbReference>
<protein>
    <submittedName>
        <fullName evidence="3">DUF4179 domain-containing protein</fullName>
    </submittedName>
</protein>
<dbReference type="EMBL" id="QTLC01000051">
    <property type="protein sequence ID" value="RDY70033.1"/>
    <property type="molecule type" value="Genomic_DNA"/>
</dbReference>
<feature type="transmembrane region" description="Helical" evidence="1">
    <location>
        <begin position="48"/>
        <end position="68"/>
    </location>
</feature>
<comment type="caution">
    <text evidence="3">The sequence shown here is derived from an EMBL/GenBank/DDBJ whole genome shotgun (WGS) entry which is preliminary data.</text>
</comment>
<gene>
    <name evidence="3" type="ORF">DXT76_14990</name>
</gene>
<dbReference type="AlphaFoldDB" id="A0A3D8VL72"/>
<dbReference type="Proteomes" id="UP000257032">
    <property type="component" value="Unassembled WGS sequence"/>
</dbReference>
<name>A0A3D8VL72_9BACI</name>
<keyword evidence="1" id="KW-1133">Transmembrane helix</keyword>
<keyword evidence="1" id="KW-0812">Transmembrane</keyword>
<organism evidence="3 4">
    <name type="scientific">Halobacillus trueperi</name>
    <dbReference type="NCBI Taxonomy" id="156205"/>
    <lineage>
        <taxon>Bacteria</taxon>
        <taxon>Bacillati</taxon>
        <taxon>Bacillota</taxon>
        <taxon>Bacilli</taxon>
        <taxon>Bacillales</taxon>
        <taxon>Bacillaceae</taxon>
        <taxon>Halobacillus</taxon>
    </lineage>
</organism>